<dbReference type="EMBL" id="JAGTJS010000001">
    <property type="protein sequence ID" value="KAH7275277.1"/>
    <property type="molecule type" value="Genomic_DNA"/>
</dbReference>
<accession>A0A9P9L791</accession>
<gene>
    <name evidence="1" type="ORF">B0J15DRAFT_457454</name>
</gene>
<dbReference type="OrthoDB" id="10595089at2759"/>
<keyword evidence="2" id="KW-1185">Reference proteome</keyword>
<reference evidence="1" key="1">
    <citation type="journal article" date="2021" name="Nat. Commun.">
        <title>Genetic determinants of endophytism in the Arabidopsis root mycobiome.</title>
        <authorList>
            <person name="Mesny F."/>
            <person name="Miyauchi S."/>
            <person name="Thiergart T."/>
            <person name="Pickel B."/>
            <person name="Atanasova L."/>
            <person name="Karlsson M."/>
            <person name="Huettel B."/>
            <person name="Barry K.W."/>
            <person name="Haridas S."/>
            <person name="Chen C."/>
            <person name="Bauer D."/>
            <person name="Andreopoulos W."/>
            <person name="Pangilinan J."/>
            <person name="LaButti K."/>
            <person name="Riley R."/>
            <person name="Lipzen A."/>
            <person name="Clum A."/>
            <person name="Drula E."/>
            <person name="Henrissat B."/>
            <person name="Kohler A."/>
            <person name="Grigoriev I.V."/>
            <person name="Martin F.M."/>
            <person name="Hacquard S."/>
        </authorList>
    </citation>
    <scope>NUCLEOTIDE SEQUENCE</scope>
    <source>
        <strain evidence="1">FSSC 5 MPI-SDFR-AT-0091</strain>
    </source>
</reference>
<name>A0A9P9L791_FUSSL</name>
<evidence type="ECO:0000313" key="2">
    <source>
        <dbReference type="Proteomes" id="UP000736672"/>
    </source>
</evidence>
<dbReference type="AlphaFoldDB" id="A0A9P9L791"/>
<organism evidence="1 2">
    <name type="scientific">Fusarium solani</name>
    <name type="common">Filamentous fungus</name>
    <dbReference type="NCBI Taxonomy" id="169388"/>
    <lineage>
        <taxon>Eukaryota</taxon>
        <taxon>Fungi</taxon>
        <taxon>Dikarya</taxon>
        <taxon>Ascomycota</taxon>
        <taxon>Pezizomycotina</taxon>
        <taxon>Sordariomycetes</taxon>
        <taxon>Hypocreomycetidae</taxon>
        <taxon>Hypocreales</taxon>
        <taxon>Nectriaceae</taxon>
        <taxon>Fusarium</taxon>
        <taxon>Fusarium solani species complex</taxon>
    </lineage>
</organism>
<dbReference type="Proteomes" id="UP000736672">
    <property type="component" value="Unassembled WGS sequence"/>
</dbReference>
<proteinExistence type="predicted"/>
<sequence length="196" mass="20508">MAGHRRLRSVPDLVPCSAAGLHAAGGVFLGTTCEVAAVGNDSGVWASRNQGKTGFMPSRPAAVTAGHVRGFQAAAVGQDTTMRTNAQFCEDKGPGHSRASDLLLGSLSIDDRGPSSIRRQHHGGLVDAVVGWCSAVMLAPGIWDSSMSIGWLLSASRIGSVAAITCVQVDEKVQYMQLRPSTITPSGMDKMKCLFV</sequence>
<evidence type="ECO:0000313" key="1">
    <source>
        <dbReference type="EMBL" id="KAH7275277.1"/>
    </source>
</evidence>
<protein>
    <submittedName>
        <fullName evidence="1">Uncharacterized protein</fullName>
    </submittedName>
</protein>
<comment type="caution">
    <text evidence="1">The sequence shown here is derived from an EMBL/GenBank/DDBJ whole genome shotgun (WGS) entry which is preliminary data.</text>
</comment>